<dbReference type="AlphaFoldDB" id="A0AA46VUZ3"/>
<dbReference type="Proteomes" id="UP001163644">
    <property type="component" value="Chromosome"/>
</dbReference>
<evidence type="ECO:0000256" key="1">
    <source>
        <dbReference type="SAM" id="SignalP"/>
    </source>
</evidence>
<gene>
    <name evidence="2" type="ORF">EZZ81_09230</name>
</gene>
<keyword evidence="1" id="KW-0732">Signal</keyword>
<feature type="chain" id="PRO_5041355864" description="Autotransporter" evidence="1">
    <location>
        <begin position="34"/>
        <end position="206"/>
    </location>
</feature>
<dbReference type="EMBL" id="CP036495">
    <property type="protein sequence ID" value="UZA68394.1"/>
    <property type="molecule type" value="Genomic_DNA"/>
</dbReference>
<proteinExistence type="predicted"/>
<accession>A0AA46VUZ3</accession>
<sequence length="206" mass="21587">MNYSVKACRKKRYLVSRCVIVLIGASLVGKVLANTQTGGLRQPLHLPDGQTVMAVRVSGETLTVDSTTTIPDYYNVMDSGQLNIIDNGRIQGASFRDAKLVMNSGYVEQGILLDGSFADINGATVKGSSQPAIRVGSFGTPSSGSTLKVRSSEVTGAGVGISAGVFGDVDIRATKVYGHAWSPLGSPVTVSALLARIWSLLKVAIL</sequence>
<protein>
    <recommendedName>
        <fullName evidence="4">Autotransporter</fullName>
    </recommendedName>
</protein>
<organism evidence="2 3">
    <name type="scientific">Pseudomonas viridiflava</name>
    <name type="common">Phytomonas viridiflava</name>
    <dbReference type="NCBI Taxonomy" id="33069"/>
    <lineage>
        <taxon>Bacteria</taxon>
        <taxon>Pseudomonadati</taxon>
        <taxon>Pseudomonadota</taxon>
        <taxon>Gammaproteobacteria</taxon>
        <taxon>Pseudomonadales</taxon>
        <taxon>Pseudomonadaceae</taxon>
        <taxon>Pseudomonas</taxon>
    </lineage>
</organism>
<evidence type="ECO:0000313" key="2">
    <source>
        <dbReference type="EMBL" id="UZA68394.1"/>
    </source>
</evidence>
<feature type="signal peptide" evidence="1">
    <location>
        <begin position="1"/>
        <end position="33"/>
    </location>
</feature>
<evidence type="ECO:0008006" key="4">
    <source>
        <dbReference type="Google" id="ProtNLM"/>
    </source>
</evidence>
<name>A0AA46VUZ3_PSEVI</name>
<reference evidence="2" key="1">
    <citation type="submission" date="2019-02" db="EMBL/GenBank/DDBJ databases">
        <authorList>
            <person name="Lutz S."/>
            <person name="Schori C."/>
            <person name="Ahrens C.H."/>
            <person name="Gueguen E."/>
        </authorList>
    </citation>
    <scope>NUCLEOTIDE SEQUENCE</scope>
    <source>
        <strain evidence="2">Psy35</strain>
    </source>
</reference>
<evidence type="ECO:0000313" key="3">
    <source>
        <dbReference type="Proteomes" id="UP001163644"/>
    </source>
</evidence>